<dbReference type="eggNOG" id="COG3803">
    <property type="taxonomic scope" value="Bacteria"/>
</dbReference>
<dbReference type="EMBL" id="APNK01000002">
    <property type="protein sequence ID" value="KEZ79064.1"/>
    <property type="molecule type" value="Genomic_DNA"/>
</dbReference>
<dbReference type="RefSeq" id="WP_037333673.1">
    <property type="nucleotide sequence ID" value="NZ_APNK01000002.1"/>
</dbReference>
<protein>
    <recommendedName>
        <fullName evidence="3">Transmembrane protein</fullName>
    </recommendedName>
</protein>
<dbReference type="Gene3D" id="1.20.58.320">
    <property type="entry name" value="TPR-like"/>
    <property type="match status" value="1"/>
</dbReference>
<accession>A0A084IQT0</accession>
<dbReference type="Gene3D" id="1.25.40.10">
    <property type="entry name" value="Tetratricopeptide repeat domain"/>
    <property type="match status" value="1"/>
</dbReference>
<sequence length="183" mass="20412">MNTPVPAREVHTFWFETLAPADWFASNDALDRRIAAEFGALIPAARAGALEFWRVSATGRLAEILVLDQFSRNVFRGHADAFAGDDMALALAKQAIEVGAAQHLAARERAFLYLPFMHSESLAEHDRALELFSEPGLEQQLQHEHRHRAVLERFGRYPQRNAALGRTNTDEETAFLAQPGSGF</sequence>
<keyword evidence="2" id="KW-1185">Reference proteome</keyword>
<reference evidence="1 2" key="1">
    <citation type="submission" date="2013-03" db="EMBL/GenBank/DDBJ databases">
        <title>Salinisphaera hydrothermalis C41B8 Genome Sequencing.</title>
        <authorList>
            <person name="Li C."/>
            <person name="Lai Q."/>
            <person name="Shao Z."/>
        </authorList>
    </citation>
    <scope>NUCLEOTIDE SEQUENCE [LARGE SCALE GENOMIC DNA]</scope>
    <source>
        <strain evidence="1 2">C41B8</strain>
    </source>
</reference>
<dbReference type="SUPFAM" id="SSF48452">
    <property type="entry name" value="TPR-like"/>
    <property type="match status" value="1"/>
</dbReference>
<organism evidence="1 2">
    <name type="scientific">Salinisphaera hydrothermalis (strain C41B8)</name>
    <dbReference type="NCBI Taxonomy" id="1304275"/>
    <lineage>
        <taxon>Bacteria</taxon>
        <taxon>Pseudomonadati</taxon>
        <taxon>Pseudomonadota</taxon>
        <taxon>Gammaproteobacteria</taxon>
        <taxon>Salinisphaerales</taxon>
        <taxon>Salinisphaeraceae</taxon>
        <taxon>Salinisphaera</taxon>
    </lineage>
</organism>
<evidence type="ECO:0008006" key="3">
    <source>
        <dbReference type="Google" id="ProtNLM"/>
    </source>
</evidence>
<dbReference type="OrthoDB" id="7593450at2"/>
<evidence type="ECO:0000313" key="1">
    <source>
        <dbReference type="EMBL" id="KEZ79064.1"/>
    </source>
</evidence>
<name>A0A084IQT0_SALHC</name>
<evidence type="ECO:0000313" key="2">
    <source>
        <dbReference type="Proteomes" id="UP000028302"/>
    </source>
</evidence>
<proteinExistence type="predicted"/>
<gene>
    <name evidence="1" type="ORF">C41B8_03002</name>
</gene>
<dbReference type="Proteomes" id="UP000028302">
    <property type="component" value="Unassembled WGS sequence"/>
</dbReference>
<dbReference type="AlphaFoldDB" id="A0A084IQT0"/>
<dbReference type="InterPro" id="IPR011990">
    <property type="entry name" value="TPR-like_helical_dom_sf"/>
</dbReference>
<dbReference type="STRING" id="1304275.C41B8_03002"/>
<dbReference type="InterPro" id="IPR010323">
    <property type="entry name" value="DUF924"/>
</dbReference>
<dbReference type="Pfam" id="PF06041">
    <property type="entry name" value="DUF924"/>
    <property type="match status" value="1"/>
</dbReference>
<comment type="caution">
    <text evidence="1">The sequence shown here is derived from an EMBL/GenBank/DDBJ whole genome shotgun (WGS) entry which is preliminary data.</text>
</comment>